<organism evidence="1 2">
    <name type="scientific">Neisseria meningitidis serogroup B</name>
    <dbReference type="NCBI Taxonomy" id="491"/>
    <lineage>
        <taxon>Bacteria</taxon>
        <taxon>Pseudomonadati</taxon>
        <taxon>Pseudomonadota</taxon>
        <taxon>Betaproteobacteria</taxon>
        <taxon>Neisseriales</taxon>
        <taxon>Neisseriaceae</taxon>
        <taxon>Neisseria</taxon>
    </lineage>
</organism>
<dbReference type="EMBL" id="CVTF01000115">
    <property type="protein sequence ID" value="CRZ00071.1"/>
    <property type="molecule type" value="Genomic_DNA"/>
</dbReference>
<evidence type="ECO:0000313" key="1">
    <source>
        <dbReference type="EMBL" id="CRZ00071.1"/>
    </source>
</evidence>
<dbReference type="Proteomes" id="UP000182715">
    <property type="component" value="Unassembled WGS sequence"/>
</dbReference>
<accession>A0A0H5QET2</accession>
<sequence length="45" mass="5138">MPIIKRRTIIRLSHKTACNGKPAIIVKKQKSDKYGYKLSATPNIR</sequence>
<protein>
    <submittedName>
        <fullName evidence="1">Uncharacterized protein</fullName>
    </submittedName>
</protein>
<evidence type="ECO:0000313" key="2">
    <source>
        <dbReference type="Proteomes" id="UP000182715"/>
    </source>
</evidence>
<dbReference type="AlphaFoldDB" id="A0A0H5QET2"/>
<proteinExistence type="predicted"/>
<reference evidence="1 2" key="1">
    <citation type="submission" date="2014-11" db="EMBL/GenBank/DDBJ databases">
        <authorList>
            <person name="Diene M.Seydina."/>
        </authorList>
    </citation>
    <scope>NUCLEOTIDE SEQUENCE [LARGE SCALE GENOMIC DNA]</scope>
    <source>
        <strain evidence="1 2">Neisseria meningitidis CHUV</strain>
    </source>
</reference>
<name>A0A0H5QET2_NEIMI</name>